<accession>A0A9P1BT32</accession>
<dbReference type="OrthoDB" id="447914at2759"/>
<evidence type="ECO:0000313" key="3">
    <source>
        <dbReference type="EMBL" id="CAL1131323.1"/>
    </source>
</evidence>
<dbReference type="EMBL" id="CAMXCT010000377">
    <property type="protein sequence ID" value="CAI3977948.1"/>
    <property type="molecule type" value="Genomic_DNA"/>
</dbReference>
<evidence type="ECO:0000256" key="1">
    <source>
        <dbReference type="SAM" id="MobiDB-lite"/>
    </source>
</evidence>
<dbReference type="AlphaFoldDB" id="A0A9P1BT32"/>
<keyword evidence="4" id="KW-1185">Reference proteome</keyword>
<dbReference type="EMBL" id="CAMXCT030000377">
    <property type="protein sequence ID" value="CAL4765260.1"/>
    <property type="molecule type" value="Genomic_DNA"/>
</dbReference>
<gene>
    <name evidence="2" type="ORF">C1SCF055_LOCUS6044</name>
</gene>
<feature type="region of interest" description="Disordered" evidence="1">
    <location>
        <begin position="577"/>
        <end position="647"/>
    </location>
</feature>
<feature type="compositionally biased region" description="Basic residues" evidence="1">
    <location>
        <begin position="603"/>
        <end position="614"/>
    </location>
</feature>
<sequence>MGLRASMQEPTMPAPTSAGGWTRQPLTSSEASVWMRELLQPWSPENLRDIATHSSKATVLSWMSKSNVDISLRRLAGYHIAPGDKSALEYSRDAAAPVLRQIEAIFIAVRANLFRPDLPRSQRWLEVQTLEDAVKLAALKPYRHGLSSDCHSSFDATMSDLHVNSSMPEDAQSLERDMETWPEFGDDTTLLELKKHSLNSFHSDPAHDMVASDISDDVSSRESSSDSDSASEDLERRALLDGERNAVDLVAPSDLANKECFKHKRSQKLHLVGRTSFGNKFFKCGRKCNENYEGLSTVPAFAAHGCMTCFGWSQKPASDSSISDDDFDSKVSVPVLGSSAHPEAALLRRLLFESYTLTATELKRKADNNESDGPKKLPVQEIATRFEALEKKLCPLKIESVLEPSHSLINSLAQCVDDGRLRFIEWSKCTSRTMELNNIKETSSLKVWKADSAGVIKQSEPESLLRCETGTDLEVLNALKRQGIAFELAKLMSFEKHEAIVNLLFSELQREPLEGFRRPTMAQLAEADREIHVKLSEKTRSGLPLGPQGELPLDQYVQQVLEMPAVMWLLMPKPKSALAERPSGAGPKPAPKKPAAPDDKKFPPRNKTKGKRAKTPMPAQLRGGTPIDNENRCFSASHNFLNHDKAS</sequence>
<protein>
    <submittedName>
        <fullName evidence="2">Uncharacterized protein</fullName>
    </submittedName>
</protein>
<evidence type="ECO:0000313" key="2">
    <source>
        <dbReference type="EMBL" id="CAI3977948.1"/>
    </source>
</evidence>
<dbReference type="Proteomes" id="UP001152797">
    <property type="component" value="Unassembled WGS sequence"/>
</dbReference>
<reference evidence="2" key="1">
    <citation type="submission" date="2022-10" db="EMBL/GenBank/DDBJ databases">
        <authorList>
            <person name="Chen Y."/>
            <person name="Dougan E. K."/>
            <person name="Chan C."/>
            <person name="Rhodes N."/>
            <person name="Thang M."/>
        </authorList>
    </citation>
    <scope>NUCLEOTIDE SEQUENCE</scope>
</reference>
<proteinExistence type="predicted"/>
<name>A0A9P1BT32_9DINO</name>
<organism evidence="2">
    <name type="scientific">Cladocopium goreaui</name>
    <dbReference type="NCBI Taxonomy" id="2562237"/>
    <lineage>
        <taxon>Eukaryota</taxon>
        <taxon>Sar</taxon>
        <taxon>Alveolata</taxon>
        <taxon>Dinophyceae</taxon>
        <taxon>Suessiales</taxon>
        <taxon>Symbiodiniaceae</taxon>
        <taxon>Cladocopium</taxon>
    </lineage>
</organism>
<comment type="caution">
    <text evidence="2">The sequence shown here is derived from an EMBL/GenBank/DDBJ whole genome shotgun (WGS) entry which is preliminary data.</text>
</comment>
<evidence type="ECO:0000313" key="4">
    <source>
        <dbReference type="Proteomes" id="UP001152797"/>
    </source>
</evidence>
<feature type="region of interest" description="Disordered" evidence="1">
    <location>
        <begin position="213"/>
        <end position="235"/>
    </location>
</feature>
<reference evidence="3" key="2">
    <citation type="submission" date="2024-04" db="EMBL/GenBank/DDBJ databases">
        <authorList>
            <person name="Chen Y."/>
            <person name="Shah S."/>
            <person name="Dougan E. K."/>
            <person name="Thang M."/>
            <person name="Chan C."/>
        </authorList>
    </citation>
    <scope>NUCLEOTIDE SEQUENCE [LARGE SCALE GENOMIC DNA]</scope>
</reference>
<feature type="region of interest" description="Disordered" evidence="1">
    <location>
        <begin position="1"/>
        <end position="24"/>
    </location>
</feature>
<dbReference type="EMBL" id="CAMXCT020000377">
    <property type="protein sequence ID" value="CAL1131323.1"/>
    <property type="molecule type" value="Genomic_DNA"/>
</dbReference>